<keyword evidence="2" id="KW-0472">Membrane</keyword>
<organism evidence="3 4">
    <name type="scientific">Mycena venus</name>
    <dbReference type="NCBI Taxonomy" id="2733690"/>
    <lineage>
        <taxon>Eukaryota</taxon>
        <taxon>Fungi</taxon>
        <taxon>Dikarya</taxon>
        <taxon>Basidiomycota</taxon>
        <taxon>Agaricomycotina</taxon>
        <taxon>Agaricomycetes</taxon>
        <taxon>Agaricomycetidae</taxon>
        <taxon>Agaricales</taxon>
        <taxon>Marasmiineae</taxon>
        <taxon>Mycenaceae</taxon>
        <taxon>Mycena</taxon>
    </lineage>
</organism>
<sequence length="432" mass="47356">MPNPVDDAPVGPGEIALPVDSEPSNAQSYRKALNRLKKYRRRLFYGVVAVCCTLVLVAFTVGRRSRHPTDELPHDAPLSDIADDARLEPYQTPENAAYCADWAPGPDDSASASFELPTEADLLFFLSRGPVFGHISIIKTPEWSNGPVEVNITAQYRTREDLERTKACRMGAHRNTGFCFGPNHAIRMAIPNKTFASTYQLLCQRVCDEFFSLWSPTTFEVIRLKTSNAPIHYGSLMGRAGFIQTSNADVRGFFGGYEVMVQTSNAPIEATAFMFGESPGSESRVQFKTSNGVINASLSLSSDFDDNILRATLRTSNAALEVQTPRQGMMSPNASFFLDASTSAGPATLYLYPEYAGPYELRTTVGRARVEETTEDIGDPAGNGRHRTVTKAGTSHHVQGNVYWSHDGKPTTGFERGSVKIITSVSPVELYV</sequence>
<evidence type="ECO:0000256" key="2">
    <source>
        <dbReference type="SAM" id="Phobius"/>
    </source>
</evidence>
<name>A0A8H6X322_9AGAR</name>
<evidence type="ECO:0000256" key="1">
    <source>
        <dbReference type="SAM" id="MobiDB-lite"/>
    </source>
</evidence>
<keyword evidence="4" id="KW-1185">Reference proteome</keyword>
<proteinExistence type="predicted"/>
<feature type="region of interest" description="Disordered" evidence="1">
    <location>
        <begin position="1"/>
        <end position="22"/>
    </location>
</feature>
<dbReference type="OrthoDB" id="5570013at2759"/>
<dbReference type="EMBL" id="JACAZI010000029">
    <property type="protein sequence ID" value="KAF7333510.1"/>
    <property type="molecule type" value="Genomic_DNA"/>
</dbReference>
<feature type="transmembrane region" description="Helical" evidence="2">
    <location>
        <begin position="43"/>
        <end position="62"/>
    </location>
</feature>
<evidence type="ECO:0000313" key="4">
    <source>
        <dbReference type="Proteomes" id="UP000620124"/>
    </source>
</evidence>
<dbReference type="AlphaFoldDB" id="A0A8H6X322"/>
<comment type="caution">
    <text evidence="3">The sequence shown here is derived from an EMBL/GenBank/DDBJ whole genome shotgun (WGS) entry which is preliminary data.</text>
</comment>
<accession>A0A8H6X322</accession>
<dbReference type="Proteomes" id="UP000620124">
    <property type="component" value="Unassembled WGS sequence"/>
</dbReference>
<evidence type="ECO:0000313" key="3">
    <source>
        <dbReference type="EMBL" id="KAF7333510.1"/>
    </source>
</evidence>
<keyword evidence="2" id="KW-1133">Transmembrane helix</keyword>
<gene>
    <name evidence="3" type="ORF">MVEN_02367200</name>
</gene>
<reference evidence="3" key="1">
    <citation type="submission" date="2020-05" db="EMBL/GenBank/DDBJ databases">
        <title>Mycena genomes resolve the evolution of fungal bioluminescence.</title>
        <authorList>
            <person name="Tsai I.J."/>
        </authorList>
    </citation>
    <scope>NUCLEOTIDE SEQUENCE</scope>
    <source>
        <strain evidence="3">CCC161011</strain>
    </source>
</reference>
<keyword evidence="2" id="KW-0812">Transmembrane</keyword>
<protein>
    <submittedName>
        <fullName evidence="3">Uncharacterized protein</fullName>
    </submittedName>
</protein>